<proteinExistence type="predicted"/>
<evidence type="ECO:0000259" key="1">
    <source>
        <dbReference type="Pfam" id="PF18629"/>
    </source>
</evidence>
<dbReference type="AlphaFoldDB" id="A0A379ICE5"/>
<dbReference type="Pfam" id="PF18629">
    <property type="entry name" value="DUF5629"/>
    <property type="match status" value="1"/>
</dbReference>
<organism evidence="2 3">
    <name type="scientific">Pseudomonas fluorescens</name>
    <dbReference type="NCBI Taxonomy" id="294"/>
    <lineage>
        <taxon>Bacteria</taxon>
        <taxon>Pseudomonadati</taxon>
        <taxon>Pseudomonadota</taxon>
        <taxon>Gammaproteobacteria</taxon>
        <taxon>Pseudomonadales</taxon>
        <taxon>Pseudomonadaceae</taxon>
        <taxon>Pseudomonas</taxon>
    </lineage>
</organism>
<name>A0A379ICE5_PSEFL</name>
<evidence type="ECO:0000313" key="3">
    <source>
        <dbReference type="Proteomes" id="UP000255125"/>
    </source>
</evidence>
<dbReference type="Proteomes" id="UP000255125">
    <property type="component" value="Unassembled WGS sequence"/>
</dbReference>
<evidence type="ECO:0000313" key="2">
    <source>
        <dbReference type="EMBL" id="SUD30510.1"/>
    </source>
</evidence>
<protein>
    <submittedName>
        <fullName evidence="2">Putative lipoprotein</fullName>
    </submittedName>
</protein>
<accession>A0A379ICE5</accession>
<dbReference type="Gene3D" id="2.30.29.190">
    <property type="match status" value="1"/>
</dbReference>
<dbReference type="EMBL" id="UGUS01000002">
    <property type="protein sequence ID" value="SUD30510.1"/>
    <property type="molecule type" value="Genomic_DNA"/>
</dbReference>
<dbReference type="InterPro" id="IPR041081">
    <property type="entry name" value="DUF5629"/>
</dbReference>
<reference evidence="2 3" key="1">
    <citation type="submission" date="2018-06" db="EMBL/GenBank/DDBJ databases">
        <authorList>
            <consortium name="Pathogen Informatics"/>
            <person name="Doyle S."/>
        </authorList>
    </citation>
    <scope>NUCLEOTIDE SEQUENCE [LARGE SCALE GENOMIC DNA]</scope>
    <source>
        <strain evidence="2 3">NCTC10392</strain>
    </source>
</reference>
<keyword evidence="2" id="KW-0449">Lipoprotein</keyword>
<gene>
    <name evidence="2" type="ORF">NCTC10392_02430</name>
</gene>
<sequence>MILMTAATLATELATSDMLIVDGLHAFEFTFDNQALLIQSMDGRERKQWTFSPAQVQAATFDQNQQRWTLSDDAGEHSLVCLGAITGSNEDEEDDHADA</sequence>
<feature type="domain" description="DUF5629" evidence="1">
    <location>
        <begin position="33"/>
        <end position="85"/>
    </location>
</feature>